<feature type="domain" description="Cardiolipin synthase N-terminal" evidence="7">
    <location>
        <begin position="49"/>
        <end position="86"/>
    </location>
</feature>
<evidence type="ECO:0000256" key="6">
    <source>
        <dbReference type="SAM" id="Phobius"/>
    </source>
</evidence>
<keyword evidence="3 6" id="KW-0812">Transmembrane</keyword>
<keyword evidence="9" id="KW-1185">Reference proteome</keyword>
<evidence type="ECO:0000256" key="3">
    <source>
        <dbReference type="ARBA" id="ARBA00022692"/>
    </source>
</evidence>
<evidence type="ECO:0000256" key="2">
    <source>
        <dbReference type="ARBA" id="ARBA00022475"/>
    </source>
</evidence>
<sequence length="102" mass="12445">MIQHFIKYRVLVSIVFYILWGSDFITNVLELSKEVSTYFNWTALGMLFIFWLFILFDISKQNLKGKTFWILSMFLLPFFSPIVYLFKRKNLIHLRNNKFRSF</sequence>
<evidence type="ECO:0000256" key="1">
    <source>
        <dbReference type="ARBA" id="ARBA00004651"/>
    </source>
</evidence>
<protein>
    <submittedName>
        <fullName evidence="8">PLDc N-terminal domain-containing protein</fullName>
    </submittedName>
</protein>
<gene>
    <name evidence="8" type="ORF">I6U50_13855</name>
</gene>
<dbReference type="EMBL" id="JAEHNY010000013">
    <property type="protein sequence ID" value="MBI6121109.1"/>
    <property type="molecule type" value="Genomic_DNA"/>
</dbReference>
<name>A0ABS0TJ73_9FLAO</name>
<evidence type="ECO:0000256" key="5">
    <source>
        <dbReference type="ARBA" id="ARBA00023136"/>
    </source>
</evidence>
<proteinExistence type="predicted"/>
<dbReference type="InterPro" id="IPR027379">
    <property type="entry name" value="CLS_N"/>
</dbReference>
<dbReference type="Pfam" id="PF13396">
    <property type="entry name" value="PLDc_N"/>
    <property type="match status" value="1"/>
</dbReference>
<comment type="caution">
    <text evidence="8">The sequence shown here is derived from an EMBL/GenBank/DDBJ whole genome shotgun (WGS) entry which is preliminary data.</text>
</comment>
<evidence type="ECO:0000313" key="9">
    <source>
        <dbReference type="Proteomes" id="UP000635665"/>
    </source>
</evidence>
<evidence type="ECO:0000256" key="4">
    <source>
        <dbReference type="ARBA" id="ARBA00022989"/>
    </source>
</evidence>
<accession>A0ABS0TJ73</accession>
<dbReference type="Proteomes" id="UP000635665">
    <property type="component" value="Unassembled WGS sequence"/>
</dbReference>
<evidence type="ECO:0000259" key="7">
    <source>
        <dbReference type="Pfam" id="PF13396"/>
    </source>
</evidence>
<feature type="transmembrane region" description="Helical" evidence="6">
    <location>
        <begin position="38"/>
        <end position="56"/>
    </location>
</feature>
<keyword evidence="2" id="KW-1003">Cell membrane</keyword>
<keyword evidence="4 6" id="KW-1133">Transmembrane helix</keyword>
<feature type="transmembrane region" description="Helical" evidence="6">
    <location>
        <begin position="68"/>
        <end position="86"/>
    </location>
</feature>
<evidence type="ECO:0000313" key="8">
    <source>
        <dbReference type="EMBL" id="MBI6121109.1"/>
    </source>
</evidence>
<feature type="transmembrane region" description="Helical" evidence="6">
    <location>
        <begin position="6"/>
        <end position="26"/>
    </location>
</feature>
<comment type="subcellular location">
    <subcellularLocation>
        <location evidence="1">Cell membrane</location>
        <topology evidence="1">Multi-pass membrane protein</topology>
    </subcellularLocation>
</comment>
<reference evidence="8 9" key="1">
    <citation type="submission" date="2020-12" db="EMBL/GenBank/DDBJ databases">
        <title>Salegentibacter orientalis sp. nov., isolated from costal sediment.</title>
        <authorList>
            <person name="Lian F.-B."/>
        </authorList>
    </citation>
    <scope>NUCLEOTIDE SEQUENCE [LARGE SCALE GENOMIC DNA]</scope>
    <source>
        <strain evidence="8 9">F60176</strain>
    </source>
</reference>
<keyword evidence="5 6" id="KW-0472">Membrane</keyword>
<organism evidence="8 9">
    <name type="scientific">Salegentibacter maritimus</name>
    <dbReference type="NCBI Taxonomy" id="2794347"/>
    <lineage>
        <taxon>Bacteria</taxon>
        <taxon>Pseudomonadati</taxon>
        <taxon>Bacteroidota</taxon>
        <taxon>Flavobacteriia</taxon>
        <taxon>Flavobacteriales</taxon>
        <taxon>Flavobacteriaceae</taxon>
        <taxon>Salegentibacter</taxon>
    </lineage>
</organism>